<sequence length="109" mass="11938">MTTTTPLGVVPLLEGVVLALTSPGTKNLPPCNGSYWWTPALPLKLYKPKVFDEVFSVLVLFLALRQSCFAVGVRRSSATMTHCNLFIRLLMPAHCSEVEAAVSFGWQAQ</sequence>
<protein>
    <submittedName>
        <fullName evidence="1">Uncharacterized protein</fullName>
    </submittedName>
</protein>
<dbReference type="HOGENOM" id="CLU_2188070_0_0_1"/>
<reference evidence="1" key="1">
    <citation type="submission" date="2015-04" db="UniProtKB">
        <authorList>
            <consortium name="EnsemblPlants"/>
        </authorList>
    </citation>
    <scope>IDENTIFICATION</scope>
</reference>
<organism evidence="1">
    <name type="scientific">Oryza glumipatula</name>
    <dbReference type="NCBI Taxonomy" id="40148"/>
    <lineage>
        <taxon>Eukaryota</taxon>
        <taxon>Viridiplantae</taxon>
        <taxon>Streptophyta</taxon>
        <taxon>Embryophyta</taxon>
        <taxon>Tracheophyta</taxon>
        <taxon>Spermatophyta</taxon>
        <taxon>Magnoliopsida</taxon>
        <taxon>Liliopsida</taxon>
        <taxon>Poales</taxon>
        <taxon>Poaceae</taxon>
        <taxon>BOP clade</taxon>
        <taxon>Oryzoideae</taxon>
        <taxon>Oryzeae</taxon>
        <taxon>Oryzinae</taxon>
        <taxon>Oryza</taxon>
    </lineage>
</organism>
<dbReference type="Gramene" id="OGLUM05G24690.1">
    <property type="protein sequence ID" value="OGLUM05G24690.1"/>
    <property type="gene ID" value="OGLUM05G24690"/>
</dbReference>
<reference evidence="1" key="2">
    <citation type="submission" date="2018-05" db="EMBL/GenBank/DDBJ databases">
        <title>OgluRS3 (Oryza glumaepatula Reference Sequence Version 3).</title>
        <authorList>
            <person name="Zhang J."/>
            <person name="Kudrna D."/>
            <person name="Lee S."/>
            <person name="Talag J."/>
            <person name="Welchert J."/>
            <person name="Wing R.A."/>
        </authorList>
    </citation>
    <scope>NUCLEOTIDE SEQUENCE [LARGE SCALE GENOMIC DNA]</scope>
</reference>
<dbReference type="EnsemblPlants" id="OGLUM05G24690.1">
    <property type="protein sequence ID" value="OGLUM05G24690.1"/>
    <property type="gene ID" value="OGLUM05G24690"/>
</dbReference>
<evidence type="ECO:0000313" key="1">
    <source>
        <dbReference type="EnsemblPlants" id="OGLUM05G24690.1"/>
    </source>
</evidence>
<dbReference type="Proteomes" id="UP000026961">
    <property type="component" value="Chromosome 5"/>
</dbReference>
<dbReference type="AlphaFoldDB" id="A0A0E0A1U2"/>
<accession>A0A0E0A1U2</accession>
<proteinExistence type="predicted"/>
<evidence type="ECO:0000313" key="2">
    <source>
        <dbReference type="Proteomes" id="UP000026961"/>
    </source>
</evidence>
<name>A0A0E0A1U2_9ORYZ</name>
<keyword evidence="2" id="KW-1185">Reference proteome</keyword>